<keyword evidence="10" id="KW-1185">Reference proteome</keyword>
<feature type="binding site" evidence="5">
    <location>
        <position position="45"/>
    </location>
    <ligand>
        <name>ATP</name>
        <dbReference type="ChEBI" id="CHEBI:30616"/>
    </ligand>
</feature>
<dbReference type="EMBL" id="JALKFT010000020">
    <property type="protein sequence ID" value="MCK9877680.1"/>
    <property type="molecule type" value="Genomic_DNA"/>
</dbReference>
<dbReference type="InterPro" id="IPR017441">
    <property type="entry name" value="Protein_kinase_ATP_BS"/>
</dbReference>
<dbReference type="InterPro" id="IPR011009">
    <property type="entry name" value="Kinase-like_dom_sf"/>
</dbReference>
<dbReference type="Gene3D" id="1.10.510.10">
    <property type="entry name" value="Transferase(Phosphotransferase) domain 1"/>
    <property type="match status" value="1"/>
</dbReference>
<keyword evidence="4 5" id="KW-0067">ATP-binding</keyword>
<dbReference type="PROSITE" id="PS00108">
    <property type="entry name" value="PROTEIN_KINASE_ST"/>
    <property type="match status" value="1"/>
</dbReference>
<feature type="compositionally biased region" description="Low complexity" evidence="6">
    <location>
        <begin position="314"/>
        <end position="331"/>
    </location>
</feature>
<feature type="transmembrane region" description="Helical" evidence="7">
    <location>
        <begin position="359"/>
        <end position="379"/>
    </location>
</feature>
<feature type="compositionally biased region" description="Pro residues" evidence="6">
    <location>
        <begin position="335"/>
        <end position="346"/>
    </location>
</feature>
<sequence>MPVSPLRPSDPAEIGGYPVAARLGSGGMGVVYLATDPAGRPLAVKRIATRLAGDPDFRQRFRREVTAARAVGGVCTVRVVAADPDADRPWLATEYVAGSSLTEVVEAEGALIGGVLDSLAVGLAEALSAMHRVGVVHRDLKPSNVLLTADGPKVIDFGVSWYAESTPLTSPGSLLGSPGYMAPEQVAAGETGPFTDVCSWALTLAFAATGRPPYGLGRPEVLLYRVIGERPDLTGVPDRLLPVLLAALRPDPRGRPSATDLLHQLLPAAADPTADPAEATQRLLDERWRLPGLPRTVTDLGSMPVIHPSPPATGAAVARPSPPAAASRPGQAGPPGQPGQPGQPVPRPRRRPGWLSGPWIPAVIAIAGVLAIAIVATLLTRGGPAKPTAGAGTARTATAPAPGTAVPVPAGTAFPGPSPSLPSTGGGSVAATPSAAATPPIALPGLWRGGYVCSQGPTGLLLSIVLTPSQDLWARLDFYPLPSNPGVPRGSYLTRIIFADGVLNFTGVRWIEQPPGYNMANFTARPDATRPDDLAGQVRLAGCSTFAVHRQ</sequence>
<evidence type="ECO:0000256" key="1">
    <source>
        <dbReference type="ARBA" id="ARBA00022679"/>
    </source>
</evidence>
<feature type="compositionally biased region" description="Low complexity" evidence="6">
    <location>
        <begin position="384"/>
        <end position="415"/>
    </location>
</feature>
<dbReference type="SMART" id="SM00220">
    <property type="entry name" value="S_TKc"/>
    <property type="match status" value="1"/>
</dbReference>
<dbReference type="GO" id="GO:0004674">
    <property type="term" value="F:protein serine/threonine kinase activity"/>
    <property type="evidence" value="ECO:0007669"/>
    <property type="project" value="UniProtKB-KW"/>
</dbReference>
<evidence type="ECO:0000256" key="2">
    <source>
        <dbReference type="ARBA" id="ARBA00022741"/>
    </source>
</evidence>
<proteinExistence type="predicted"/>
<dbReference type="RefSeq" id="WP_248825890.1">
    <property type="nucleotide sequence ID" value="NZ_JALKFT010000020.1"/>
</dbReference>
<dbReference type="Proteomes" id="UP001201873">
    <property type="component" value="Unassembled WGS sequence"/>
</dbReference>
<keyword evidence="1" id="KW-0808">Transferase</keyword>
<reference evidence="9 10" key="1">
    <citation type="submission" date="2022-04" db="EMBL/GenBank/DDBJ databases">
        <title>Genome diversity in the genus Frankia.</title>
        <authorList>
            <person name="Carlos-Shanley C."/>
            <person name="Hahn D."/>
        </authorList>
    </citation>
    <scope>NUCLEOTIDE SEQUENCE [LARGE SCALE GENOMIC DNA]</scope>
    <source>
        <strain evidence="9 10">Ag45/Mut15</strain>
    </source>
</reference>
<evidence type="ECO:0000256" key="7">
    <source>
        <dbReference type="SAM" id="Phobius"/>
    </source>
</evidence>
<name>A0ABT0K1M0_9ACTN</name>
<protein>
    <submittedName>
        <fullName evidence="9">Serine/threonine protein kinase</fullName>
    </submittedName>
</protein>
<keyword evidence="2 5" id="KW-0547">Nucleotide-binding</keyword>
<dbReference type="PANTHER" id="PTHR43289">
    <property type="entry name" value="MITOGEN-ACTIVATED PROTEIN KINASE KINASE KINASE 20-RELATED"/>
    <property type="match status" value="1"/>
</dbReference>
<dbReference type="InterPro" id="IPR000719">
    <property type="entry name" value="Prot_kinase_dom"/>
</dbReference>
<evidence type="ECO:0000256" key="4">
    <source>
        <dbReference type="ARBA" id="ARBA00022840"/>
    </source>
</evidence>
<dbReference type="PANTHER" id="PTHR43289:SF34">
    <property type="entry name" value="SERINE_THREONINE-PROTEIN KINASE YBDM-RELATED"/>
    <property type="match status" value="1"/>
</dbReference>
<evidence type="ECO:0000313" key="9">
    <source>
        <dbReference type="EMBL" id="MCK9877680.1"/>
    </source>
</evidence>
<dbReference type="SUPFAM" id="SSF56112">
    <property type="entry name" value="Protein kinase-like (PK-like)"/>
    <property type="match status" value="1"/>
</dbReference>
<keyword evidence="7" id="KW-1133">Transmembrane helix</keyword>
<dbReference type="InterPro" id="IPR008271">
    <property type="entry name" value="Ser/Thr_kinase_AS"/>
</dbReference>
<evidence type="ECO:0000259" key="8">
    <source>
        <dbReference type="PROSITE" id="PS50011"/>
    </source>
</evidence>
<dbReference type="Pfam" id="PF00069">
    <property type="entry name" value="Pkinase"/>
    <property type="match status" value="1"/>
</dbReference>
<comment type="caution">
    <text evidence="9">The sequence shown here is derived from an EMBL/GenBank/DDBJ whole genome shotgun (WGS) entry which is preliminary data.</text>
</comment>
<dbReference type="PROSITE" id="PS00107">
    <property type="entry name" value="PROTEIN_KINASE_ATP"/>
    <property type="match status" value="1"/>
</dbReference>
<organism evidence="9 10">
    <name type="scientific">Frankia umida</name>
    <dbReference type="NCBI Taxonomy" id="573489"/>
    <lineage>
        <taxon>Bacteria</taxon>
        <taxon>Bacillati</taxon>
        <taxon>Actinomycetota</taxon>
        <taxon>Actinomycetes</taxon>
        <taxon>Frankiales</taxon>
        <taxon>Frankiaceae</taxon>
        <taxon>Frankia</taxon>
    </lineage>
</organism>
<accession>A0ABT0K1M0</accession>
<feature type="region of interest" description="Disordered" evidence="6">
    <location>
        <begin position="299"/>
        <end position="353"/>
    </location>
</feature>
<feature type="domain" description="Protein kinase" evidence="8">
    <location>
        <begin position="17"/>
        <end position="266"/>
    </location>
</feature>
<dbReference type="CDD" id="cd14014">
    <property type="entry name" value="STKc_PknB_like"/>
    <property type="match status" value="1"/>
</dbReference>
<evidence type="ECO:0000256" key="3">
    <source>
        <dbReference type="ARBA" id="ARBA00022777"/>
    </source>
</evidence>
<evidence type="ECO:0000256" key="6">
    <source>
        <dbReference type="SAM" id="MobiDB-lite"/>
    </source>
</evidence>
<evidence type="ECO:0000256" key="5">
    <source>
        <dbReference type="PROSITE-ProRule" id="PRU10141"/>
    </source>
</evidence>
<dbReference type="PROSITE" id="PS50011">
    <property type="entry name" value="PROTEIN_KINASE_DOM"/>
    <property type="match status" value="1"/>
</dbReference>
<keyword evidence="3 9" id="KW-0418">Kinase</keyword>
<keyword evidence="7" id="KW-0472">Membrane</keyword>
<feature type="region of interest" description="Disordered" evidence="6">
    <location>
        <begin position="384"/>
        <end position="434"/>
    </location>
</feature>
<gene>
    <name evidence="9" type="ORF">MXD59_18185</name>
</gene>
<keyword evidence="7" id="KW-0812">Transmembrane</keyword>
<evidence type="ECO:0000313" key="10">
    <source>
        <dbReference type="Proteomes" id="UP001201873"/>
    </source>
</evidence>
<keyword evidence="9" id="KW-0723">Serine/threonine-protein kinase</keyword>
<dbReference type="Gene3D" id="3.30.200.20">
    <property type="entry name" value="Phosphorylase Kinase, domain 1"/>
    <property type="match status" value="1"/>
</dbReference>